<dbReference type="GO" id="GO:0050660">
    <property type="term" value="F:flavin adenine dinucleotide binding"/>
    <property type="evidence" value="ECO:0007669"/>
    <property type="project" value="InterPro"/>
</dbReference>
<dbReference type="SUPFAM" id="SSF47203">
    <property type="entry name" value="Acyl-CoA dehydrogenase C-terminal domain-like"/>
    <property type="match status" value="1"/>
</dbReference>
<dbReference type="InterPro" id="IPR046373">
    <property type="entry name" value="Acyl-CoA_Oxase/DH_mid-dom_sf"/>
</dbReference>
<name>A0A6J6DU93_9ZZZZ</name>
<dbReference type="FunFam" id="2.40.110.10:FF:000002">
    <property type="entry name" value="Acyl-CoA dehydrogenase fadE12"/>
    <property type="match status" value="1"/>
</dbReference>
<comment type="cofactor">
    <cofactor evidence="1">
        <name>FAD</name>
        <dbReference type="ChEBI" id="CHEBI:57692"/>
    </cofactor>
</comment>
<dbReference type="InterPro" id="IPR006091">
    <property type="entry name" value="Acyl-CoA_Oxase/DH_mid-dom"/>
</dbReference>
<dbReference type="Gene3D" id="1.20.140.10">
    <property type="entry name" value="Butyryl-CoA Dehydrogenase, subunit A, domain 3"/>
    <property type="match status" value="1"/>
</dbReference>
<evidence type="ECO:0000256" key="1">
    <source>
        <dbReference type="ARBA" id="ARBA00001974"/>
    </source>
</evidence>
<dbReference type="GO" id="GO:0016627">
    <property type="term" value="F:oxidoreductase activity, acting on the CH-CH group of donors"/>
    <property type="evidence" value="ECO:0007669"/>
    <property type="project" value="InterPro"/>
</dbReference>
<evidence type="ECO:0000256" key="3">
    <source>
        <dbReference type="ARBA" id="ARBA00022630"/>
    </source>
</evidence>
<evidence type="ECO:0000313" key="9">
    <source>
        <dbReference type="EMBL" id="CAB4554892.1"/>
    </source>
</evidence>
<feature type="domain" description="Acyl-CoA dehydrogenase/oxidase N-terminal" evidence="8">
    <location>
        <begin position="7"/>
        <end position="115"/>
    </location>
</feature>
<evidence type="ECO:0000259" key="7">
    <source>
        <dbReference type="Pfam" id="PF02770"/>
    </source>
</evidence>
<evidence type="ECO:0000313" key="10">
    <source>
        <dbReference type="EMBL" id="CAB4566495.1"/>
    </source>
</evidence>
<dbReference type="InterPro" id="IPR009075">
    <property type="entry name" value="AcylCo_DH/oxidase_C"/>
</dbReference>
<evidence type="ECO:0000256" key="2">
    <source>
        <dbReference type="ARBA" id="ARBA00009347"/>
    </source>
</evidence>
<dbReference type="InterPro" id="IPR036250">
    <property type="entry name" value="AcylCo_DH-like_C"/>
</dbReference>
<feature type="domain" description="Acyl-CoA oxidase/dehydrogenase middle" evidence="7">
    <location>
        <begin position="119"/>
        <end position="203"/>
    </location>
</feature>
<dbReference type="SUPFAM" id="SSF56645">
    <property type="entry name" value="Acyl-CoA dehydrogenase NM domain-like"/>
    <property type="match status" value="1"/>
</dbReference>
<dbReference type="Pfam" id="PF00441">
    <property type="entry name" value="Acyl-CoA_dh_1"/>
    <property type="match status" value="1"/>
</dbReference>
<comment type="similarity">
    <text evidence="2">Belongs to the acyl-CoA dehydrogenase family.</text>
</comment>
<dbReference type="EMBL" id="CAEZTG010000094">
    <property type="protein sequence ID" value="CAB4569360.1"/>
    <property type="molecule type" value="Genomic_DNA"/>
</dbReference>
<dbReference type="PANTHER" id="PTHR43292">
    <property type="entry name" value="ACYL-COA DEHYDROGENASE"/>
    <property type="match status" value="1"/>
</dbReference>
<dbReference type="InterPro" id="IPR052161">
    <property type="entry name" value="Mycobact_Acyl-CoA_DH"/>
</dbReference>
<evidence type="ECO:0000259" key="8">
    <source>
        <dbReference type="Pfam" id="PF02771"/>
    </source>
</evidence>
<proteinExistence type="inferred from homology"/>
<dbReference type="Gene3D" id="1.10.540.10">
    <property type="entry name" value="Acyl-CoA dehydrogenase/oxidase, N-terminal domain"/>
    <property type="match status" value="1"/>
</dbReference>
<dbReference type="EMBL" id="CAEZTR010000008">
    <property type="protein sequence ID" value="CAB4566495.1"/>
    <property type="molecule type" value="Genomic_DNA"/>
</dbReference>
<reference evidence="10" key="1">
    <citation type="submission" date="2020-05" db="EMBL/GenBank/DDBJ databases">
        <authorList>
            <person name="Chiriac C."/>
            <person name="Salcher M."/>
            <person name="Ghai R."/>
            <person name="Kavagutti S V."/>
        </authorList>
    </citation>
    <scope>NUCLEOTIDE SEQUENCE</scope>
</reference>
<evidence type="ECO:0000256" key="5">
    <source>
        <dbReference type="ARBA" id="ARBA00023002"/>
    </source>
</evidence>
<evidence type="ECO:0000259" key="6">
    <source>
        <dbReference type="Pfam" id="PF00441"/>
    </source>
</evidence>
<evidence type="ECO:0000313" key="11">
    <source>
        <dbReference type="EMBL" id="CAB4569360.1"/>
    </source>
</evidence>
<evidence type="ECO:0000256" key="4">
    <source>
        <dbReference type="ARBA" id="ARBA00022827"/>
    </source>
</evidence>
<dbReference type="InterPro" id="IPR009100">
    <property type="entry name" value="AcylCoA_DH/oxidase_NM_dom_sf"/>
</dbReference>
<dbReference type="PANTHER" id="PTHR43292:SF3">
    <property type="entry name" value="ACYL-COA DEHYDROGENASE FADE29"/>
    <property type="match status" value="1"/>
</dbReference>
<dbReference type="Gene3D" id="2.40.110.10">
    <property type="entry name" value="Butyryl-CoA Dehydrogenase, subunit A, domain 2"/>
    <property type="match status" value="1"/>
</dbReference>
<gene>
    <name evidence="9" type="ORF">UFOPK1495_01126</name>
    <name evidence="11" type="ORF">UFOPK1603_01062</name>
    <name evidence="10" type="ORF">UFOPK1711_00241</name>
    <name evidence="12" type="ORF">UFOPK2143_01705</name>
</gene>
<evidence type="ECO:0000313" key="12">
    <source>
        <dbReference type="EMBL" id="CAB4658759.1"/>
    </source>
</evidence>
<sequence length="380" mass="41663">MDFSLSPEVVEFRDEIRSIVREFVTPEIADRMHTTGVFDAPELNLELGRRGILERACPGLGKGDPIEMYVMFNELEKAGAPYDGLAVALMIAAVVNKLGTDEQKERIIPSIISGEALVCMGYSEADFGSDVASIKTRAVKDGDEWVINGSKMWTTLAQVAEWLILLTRTDLDLPKHKGLTMFILPMNTPGITVEPVHTLGTEITNATWYDDVRVGDEAVLGGENNGWRTMTTVLAFERGVMGGTNAGVPLLRHFHEWAEANGVFDEPTTRERMTRSVIDMQVATLLTMRSAWIAASGGMPGLEGSMTKVFAVEAYQRASRWTQATAGPAGLLQFHEEGAAGEGFVEYDARHSPVMSIYGGTTEINRNNIAERHLGLPKSR</sequence>
<keyword evidence="4" id="KW-0274">FAD</keyword>
<dbReference type="Pfam" id="PF02770">
    <property type="entry name" value="Acyl-CoA_dh_M"/>
    <property type="match status" value="1"/>
</dbReference>
<organism evidence="10">
    <name type="scientific">freshwater metagenome</name>
    <dbReference type="NCBI Taxonomy" id="449393"/>
    <lineage>
        <taxon>unclassified sequences</taxon>
        <taxon>metagenomes</taxon>
        <taxon>ecological metagenomes</taxon>
    </lineage>
</organism>
<dbReference type="EMBL" id="CAEZVV010000171">
    <property type="protein sequence ID" value="CAB4658759.1"/>
    <property type="molecule type" value="Genomic_DNA"/>
</dbReference>
<accession>A0A6J6DU93</accession>
<protein>
    <submittedName>
        <fullName evidence="10">Unannotated protein</fullName>
    </submittedName>
</protein>
<dbReference type="InterPro" id="IPR013786">
    <property type="entry name" value="AcylCoA_DH/ox_N"/>
</dbReference>
<feature type="domain" description="Acyl-CoA dehydrogenase/oxidase C-terminal" evidence="6">
    <location>
        <begin position="224"/>
        <end position="372"/>
    </location>
</feature>
<keyword evidence="5" id="KW-0560">Oxidoreductase</keyword>
<keyword evidence="3" id="KW-0285">Flavoprotein</keyword>
<dbReference type="InterPro" id="IPR037069">
    <property type="entry name" value="AcylCoA_DH/ox_N_sf"/>
</dbReference>
<dbReference type="Pfam" id="PF02771">
    <property type="entry name" value="Acyl-CoA_dh_N"/>
    <property type="match status" value="1"/>
</dbReference>
<dbReference type="AlphaFoldDB" id="A0A6J6DU93"/>
<dbReference type="EMBL" id="CAEZSU010000116">
    <property type="protein sequence ID" value="CAB4554892.1"/>
    <property type="molecule type" value="Genomic_DNA"/>
</dbReference>
<dbReference type="GO" id="GO:0005886">
    <property type="term" value="C:plasma membrane"/>
    <property type="evidence" value="ECO:0007669"/>
    <property type="project" value="TreeGrafter"/>
</dbReference>